<dbReference type="OrthoDB" id="3649348at2759"/>
<reference evidence="1" key="2">
    <citation type="journal article" date="2023" name="IMA Fungus">
        <title>Comparative genomic study of the Penicillium genus elucidates a diverse pangenome and 15 lateral gene transfer events.</title>
        <authorList>
            <person name="Petersen C."/>
            <person name="Sorensen T."/>
            <person name="Nielsen M.R."/>
            <person name="Sondergaard T.E."/>
            <person name="Sorensen J.L."/>
            <person name="Fitzpatrick D.A."/>
            <person name="Frisvad J.C."/>
            <person name="Nielsen K.L."/>
        </authorList>
    </citation>
    <scope>NUCLEOTIDE SEQUENCE</scope>
    <source>
        <strain evidence="1">IBT 29677</strain>
    </source>
</reference>
<sequence>MDNPRTRKGRDGVALLIGVGASGLLNNQKESVGRLRPKFTALRFARVGDNGLSCSTVRTSSSTHHQDRARRNEEYNLYKSNHRPQLTPLFSISSAPKYRHQQRTAYGPRNMSSFTQPMPVVACGRIPAMGKSISHHLLPEYEVIHFILSYEAAEAELPHLLVGRDPQSRSPNEIGTHDYSRPPRAVIFGRGYEPQQVEELKEKFVGVAKEPVGNPADLPTGAAGPDYAQKIAADMKKVLSKWRDEGGKDEEILVSNLTNTKFKGRNQGYL</sequence>
<organism evidence="1 2">
    <name type="scientific">Penicillium cosmopolitanum</name>
    <dbReference type="NCBI Taxonomy" id="1131564"/>
    <lineage>
        <taxon>Eukaryota</taxon>
        <taxon>Fungi</taxon>
        <taxon>Dikarya</taxon>
        <taxon>Ascomycota</taxon>
        <taxon>Pezizomycotina</taxon>
        <taxon>Eurotiomycetes</taxon>
        <taxon>Eurotiomycetidae</taxon>
        <taxon>Eurotiales</taxon>
        <taxon>Aspergillaceae</taxon>
        <taxon>Penicillium</taxon>
    </lineage>
</organism>
<name>A0A9W9SF15_9EURO</name>
<dbReference type="Proteomes" id="UP001147747">
    <property type="component" value="Unassembled WGS sequence"/>
</dbReference>
<comment type="caution">
    <text evidence="1">The sequence shown here is derived from an EMBL/GenBank/DDBJ whole genome shotgun (WGS) entry which is preliminary data.</text>
</comment>
<evidence type="ECO:0000313" key="2">
    <source>
        <dbReference type="Proteomes" id="UP001147747"/>
    </source>
</evidence>
<accession>A0A9W9SF15</accession>
<reference evidence="1" key="1">
    <citation type="submission" date="2022-12" db="EMBL/GenBank/DDBJ databases">
        <authorList>
            <person name="Petersen C."/>
        </authorList>
    </citation>
    <scope>NUCLEOTIDE SEQUENCE</scope>
    <source>
        <strain evidence="1">IBT 29677</strain>
    </source>
</reference>
<protein>
    <submittedName>
        <fullName evidence="1">Uncharacterized protein</fullName>
    </submittedName>
</protein>
<dbReference type="GeneID" id="81376527"/>
<dbReference type="RefSeq" id="XP_056481054.1">
    <property type="nucleotide sequence ID" value="XM_056637547.1"/>
</dbReference>
<dbReference type="AlphaFoldDB" id="A0A9W9SF15"/>
<gene>
    <name evidence="1" type="ORF">N7509_012910</name>
</gene>
<keyword evidence="2" id="KW-1185">Reference proteome</keyword>
<dbReference type="EMBL" id="JAPZBU010000012">
    <property type="protein sequence ID" value="KAJ5376024.1"/>
    <property type="molecule type" value="Genomic_DNA"/>
</dbReference>
<evidence type="ECO:0000313" key="1">
    <source>
        <dbReference type="EMBL" id="KAJ5376024.1"/>
    </source>
</evidence>
<proteinExistence type="predicted"/>